<comment type="subcellular location">
    <subcellularLocation>
        <location evidence="1">Endomembrane system</location>
    </subcellularLocation>
</comment>
<evidence type="ECO:0000313" key="14">
    <source>
        <dbReference type="Proteomes" id="UP000316270"/>
    </source>
</evidence>
<evidence type="ECO:0000256" key="5">
    <source>
        <dbReference type="ARBA" id="ARBA00022989"/>
    </source>
</evidence>
<keyword evidence="7" id="KW-1015">Disulfide bond</keyword>
<keyword evidence="4 11" id="KW-0732">Signal</keyword>
<evidence type="ECO:0000256" key="4">
    <source>
        <dbReference type="ARBA" id="ARBA00022729"/>
    </source>
</evidence>
<gene>
    <name evidence="13" type="ORF">FKW77_006696</name>
</gene>
<feature type="domain" description="MRH" evidence="12">
    <location>
        <begin position="34"/>
        <end position="239"/>
    </location>
</feature>
<keyword evidence="6 10" id="KW-0472">Membrane</keyword>
<dbReference type="GO" id="GO:0007034">
    <property type="term" value="P:vacuolar transport"/>
    <property type="evidence" value="ECO:0007669"/>
    <property type="project" value="TreeGrafter"/>
</dbReference>
<dbReference type="InterPro" id="IPR044865">
    <property type="entry name" value="MRH_dom"/>
</dbReference>
<evidence type="ECO:0000313" key="13">
    <source>
        <dbReference type="EMBL" id="QDS73851.1"/>
    </source>
</evidence>
<sequence length="350" mass="38462">MKLSLQPAFALILPLLASAASSSSDKKTKEPALKPCTIRSPVSGAFFDLSSLSLHPPKDAKDVKKGEVSESYHVKGQDYGANFTLNFCAPVVEHLTDVEGVDKKLAQNVSAYYTIGKKSYSIGQQNSELVLRGSKLVLNYTNGSPCDSPSPKSKRQLTHGIQDLRSAKIIDEDDEDEPRKKTSSGKEKDKDVRRKNTIILLSCQKDPLGPKSPKATISFAGEMDCTYIFEAKSQAACAGIEASPQQLGPGGVFGVIMLIAILVYIVGGCVYQRTVQHQRGWRQLPNYSMWAGIWSFLADTFIILTSSCARFLPGRHGYSRVSLNGNSNIRGRHSEDENRLIDNLDEEWDD</sequence>
<feature type="transmembrane region" description="Helical" evidence="10">
    <location>
        <begin position="251"/>
        <end position="271"/>
    </location>
</feature>
<evidence type="ECO:0000256" key="9">
    <source>
        <dbReference type="SAM" id="MobiDB-lite"/>
    </source>
</evidence>
<evidence type="ECO:0000256" key="1">
    <source>
        <dbReference type="ARBA" id="ARBA00004308"/>
    </source>
</evidence>
<dbReference type="OrthoDB" id="4504960at2759"/>
<feature type="compositionally biased region" description="Basic and acidic residues" evidence="9">
    <location>
        <begin position="177"/>
        <end position="191"/>
    </location>
</feature>
<feature type="chain" id="PRO_5021952208" description="MRH domain-containing protein" evidence="11">
    <location>
        <begin position="20"/>
        <end position="350"/>
    </location>
</feature>
<evidence type="ECO:0000256" key="3">
    <source>
        <dbReference type="ARBA" id="ARBA00022692"/>
    </source>
</evidence>
<dbReference type="GO" id="GO:0010008">
    <property type="term" value="C:endosome membrane"/>
    <property type="evidence" value="ECO:0007669"/>
    <property type="project" value="UniProtKB-SubCell"/>
</dbReference>
<keyword evidence="5 10" id="KW-1133">Transmembrane helix</keyword>
<evidence type="ECO:0000256" key="2">
    <source>
        <dbReference type="ARBA" id="ARBA00022448"/>
    </source>
</evidence>
<evidence type="ECO:0000256" key="7">
    <source>
        <dbReference type="ARBA" id="ARBA00023157"/>
    </source>
</evidence>
<dbReference type="GO" id="GO:0000139">
    <property type="term" value="C:Golgi membrane"/>
    <property type="evidence" value="ECO:0007669"/>
    <property type="project" value="UniProtKB-SubCell"/>
</dbReference>
<dbReference type="Proteomes" id="UP000316270">
    <property type="component" value="Chromosome 10"/>
</dbReference>
<dbReference type="PROSITE" id="PS51914">
    <property type="entry name" value="MRH"/>
    <property type="match status" value="1"/>
</dbReference>
<dbReference type="InterPro" id="IPR028927">
    <property type="entry name" value="Man-6-P_rcpt"/>
</dbReference>
<keyword evidence="3 10" id="KW-0812">Transmembrane</keyword>
<evidence type="ECO:0000256" key="6">
    <source>
        <dbReference type="ARBA" id="ARBA00023136"/>
    </source>
</evidence>
<keyword evidence="14" id="KW-1185">Reference proteome</keyword>
<dbReference type="SUPFAM" id="SSF50911">
    <property type="entry name" value="Mannose 6-phosphate receptor domain"/>
    <property type="match status" value="1"/>
</dbReference>
<dbReference type="Gene3D" id="2.70.130.10">
    <property type="entry name" value="Mannose-6-phosphate receptor binding domain"/>
    <property type="match status" value="2"/>
</dbReference>
<reference evidence="13 14" key="1">
    <citation type="submission" date="2019-07" db="EMBL/GenBank/DDBJ databases">
        <title>Finished genome of Venturia effusa.</title>
        <authorList>
            <person name="Young C.A."/>
            <person name="Cox M.P."/>
            <person name="Ganley A.R.D."/>
            <person name="David W.J."/>
        </authorList>
    </citation>
    <scope>NUCLEOTIDE SEQUENCE [LARGE SCALE GENOMIC DNA]</scope>
    <source>
        <strain evidence="14">albino</strain>
    </source>
</reference>
<feature type="transmembrane region" description="Helical" evidence="10">
    <location>
        <begin position="291"/>
        <end position="312"/>
    </location>
</feature>
<proteinExistence type="predicted"/>
<dbReference type="GO" id="GO:0005770">
    <property type="term" value="C:late endosome"/>
    <property type="evidence" value="ECO:0007669"/>
    <property type="project" value="TreeGrafter"/>
</dbReference>
<organism evidence="13 14">
    <name type="scientific">Venturia effusa</name>
    <dbReference type="NCBI Taxonomy" id="50376"/>
    <lineage>
        <taxon>Eukaryota</taxon>
        <taxon>Fungi</taxon>
        <taxon>Dikarya</taxon>
        <taxon>Ascomycota</taxon>
        <taxon>Pezizomycotina</taxon>
        <taxon>Dothideomycetes</taxon>
        <taxon>Pleosporomycetidae</taxon>
        <taxon>Venturiales</taxon>
        <taxon>Venturiaceae</taxon>
        <taxon>Venturia</taxon>
    </lineage>
</organism>
<keyword evidence="2" id="KW-0813">Transport</keyword>
<evidence type="ECO:0000259" key="12">
    <source>
        <dbReference type="PROSITE" id="PS51914"/>
    </source>
</evidence>
<evidence type="ECO:0000256" key="10">
    <source>
        <dbReference type="SAM" id="Phobius"/>
    </source>
</evidence>
<feature type="region of interest" description="Disordered" evidence="9">
    <location>
        <begin position="166"/>
        <end position="191"/>
    </location>
</feature>
<dbReference type="EMBL" id="CP042194">
    <property type="protein sequence ID" value="QDS73851.1"/>
    <property type="molecule type" value="Genomic_DNA"/>
</dbReference>
<name>A0A517LDY4_9PEZI</name>
<dbReference type="AlphaFoldDB" id="A0A517LDY4"/>
<dbReference type="InterPro" id="IPR009011">
    <property type="entry name" value="Man6P_isomerase_rcpt-bd_dom_sf"/>
</dbReference>
<keyword evidence="8" id="KW-0325">Glycoprotein</keyword>
<evidence type="ECO:0000256" key="8">
    <source>
        <dbReference type="ARBA" id="ARBA00023180"/>
    </source>
</evidence>
<dbReference type="STRING" id="50376.A0A517LDY4"/>
<feature type="signal peptide" evidence="11">
    <location>
        <begin position="1"/>
        <end position="19"/>
    </location>
</feature>
<dbReference type="PANTHER" id="PTHR15071:SF0">
    <property type="entry name" value="MANNOSE 6-PHOSPHATE RECEPTOR-LIKE PROTEIN 1"/>
    <property type="match status" value="1"/>
</dbReference>
<dbReference type="Pfam" id="PF02157">
    <property type="entry name" value="Man-6-P_recep"/>
    <property type="match status" value="1"/>
</dbReference>
<accession>A0A517LDY4</accession>
<dbReference type="PANTHER" id="PTHR15071">
    <property type="entry name" value="MANNOSE-6-PHOSPHATE RECEPTOR FAMILY MEMBER"/>
    <property type="match status" value="1"/>
</dbReference>
<protein>
    <recommendedName>
        <fullName evidence="12">MRH domain-containing protein</fullName>
    </recommendedName>
</protein>
<evidence type="ECO:0000256" key="11">
    <source>
        <dbReference type="SAM" id="SignalP"/>
    </source>
</evidence>